<dbReference type="InterPro" id="IPR004891">
    <property type="entry name" value="Mercury-R_MerC"/>
</dbReference>
<feature type="transmembrane region" description="Helical" evidence="1">
    <location>
        <begin position="101"/>
        <end position="121"/>
    </location>
</feature>
<organism evidence="2 3">
    <name type="scientific">Croceicoccus naphthovorans</name>
    <dbReference type="NCBI Taxonomy" id="1348774"/>
    <lineage>
        <taxon>Bacteria</taxon>
        <taxon>Pseudomonadati</taxon>
        <taxon>Pseudomonadota</taxon>
        <taxon>Alphaproteobacteria</taxon>
        <taxon>Sphingomonadales</taxon>
        <taxon>Erythrobacteraceae</taxon>
        <taxon>Croceicoccus</taxon>
    </lineage>
</organism>
<dbReference type="AlphaFoldDB" id="A0A0G3XL79"/>
<dbReference type="GO" id="GO:0015097">
    <property type="term" value="F:mercury ion transmembrane transporter activity"/>
    <property type="evidence" value="ECO:0007669"/>
    <property type="project" value="InterPro"/>
</dbReference>
<dbReference type="KEGG" id="cna:AB433_16120"/>
<protein>
    <submittedName>
        <fullName evidence="2">Membrane protein</fullName>
    </submittedName>
</protein>
<dbReference type="Pfam" id="PF03203">
    <property type="entry name" value="MerC"/>
    <property type="match status" value="1"/>
</dbReference>
<accession>A0A0G3XL79</accession>
<feature type="transmembrane region" description="Helical" evidence="1">
    <location>
        <begin position="12"/>
        <end position="40"/>
    </location>
</feature>
<dbReference type="PATRIC" id="fig|1348774.3.peg.3386"/>
<proteinExistence type="predicted"/>
<dbReference type="GO" id="GO:0016020">
    <property type="term" value="C:membrane"/>
    <property type="evidence" value="ECO:0007669"/>
    <property type="project" value="InterPro"/>
</dbReference>
<dbReference type="Proteomes" id="UP000035287">
    <property type="component" value="Chromosome"/>
</dbReference>
<keyword evidence="1" id="KW-0812">Transmembrane</keyword>
<feature type="transmembrane region" description="Helical" evidence="1">
    <location>
        <begin position="77"/>
        <end position="95"/>
    </location>
</feature>
<evidence type="ECO:0000313" key="2">
    <source>
        <dbReference type="EMBL" id="AKM11153.1"/>
    </source>
</evidence>
<dbReference type="EMBL" id="CP011770">
    <property type="protein sequence ID" value="AKM11153.1"/>
    <property type="molecule type" value="Genomic_DNA"/>
</dbReference>
<name>A0A0G3XL79_9SPHN</name>
<dbReference type="OrthoDB" id="6078385at2"/>
<keyword evidence="1" id="KW-0472">Membrane</keyword>
<evidence type="ECO:0000256" key="1">
    <source>
        <dbReference type="SAM" id="Phobius"/>
    </source>
</evidence>
<dbReference type="STRING" id="1348774.AB433_16120"/>
<keyword evidence="3" id="KW-1185">Reference proteome</keyword>
<keyword evidence="1" id="KW-1133">Transmembrane helix</keyword>
<gene>
    <name evidence="2" type="ORF">AB433_16120</name>
</gene>
<evidence type="ECO:0000313" key="3">
    <source>
        <dbReference type="Proteomes" id="UP000035287"/>
    </source>
</evidence>
<sequence>MERPTGALRIKLDRLGIALSGLCVVHCVGSILLVGLLGLGGQWLLAPEIHEIGLGLAIVVGAVTIGLGAMRHKQVGPLFLGSFGLALMATALFVPHGVAEAGLTIAGVICVATAHILNLRLHSF</sequence>
<reference evidence="2 3" key="1">
    <citation type="submission" date="2015-06" db="EMBL/GenBank/DDBJ databases">
        <authorList>
            <person name="Zeng Y."/>
            <person name="Huang Y."/>
        </authorList>
    </citation>
    <scope>NUCLEOTIDE SEQUENCE [LARGE SCALE GENOMIC DNA]</scope>
    <source>
        <strain evidence="2 3">PQ-2</strain>
    </source>
</reference>
<feature type="transmembrane region" description="Helical" evidence="1">
    <location>
        <begin position="52"/>
        <end position="70"/>
    </location>
</feature>